<feature type="coiled-coil region" evidence="1">
    <location>
        <begin position="791"/>
        <end position="866"/>
    </location>
</feature>
<proteinExistence type="predicted"/>
<dbReference type="PRINTS" id="PR00702">
    <property type="entry name" value="ACRIFLAVINRP"/>
</dbReference>
<keyword evidence="4" id="KW-1185">Reference proteome</keyword>
<comment type="caution">
    <text evidence="3">The sequence shown here is derived from an EMBL/GenBank/DDBJ whole genome shotgun (WGS) entry which is preliminary data.</text>
</comment>
<evidence type="ECO:0000313" key="4">
    <source>
        <dbReference type="Proteomes" id="UP000008366"/>
    </source>
</evidence>
<dbReference type="Gene3D" id="3.30.2090.10">
    <property type="entry name" value="Multidrug efflux transporter AcrB TolC docking domain, DN and DC subdomains"/>
    <property type="match status" value="2"/>
</dbReference>
<dbReference type="PANTHER" id="PTHR32063">
    <property type="match status" value="1"/>
</dbReference>
<protein>
    <submittedName>
        <fullName evidence="3">Putative efflux protein</fullName>
    </submittedName>
</protein>
<keyword evidence="1" id="KW-0175">Coiled coil</keyword>
<dbReference type="InterPro" id="IPR027463">
    <property type="entry name" value="AcrB_DN_DC_subdom"/>
</dbReference>
<feature type="transmembrane region" description="Helical" evidence="2">
    <location>
        <begin position="428"/>
        <end position="448"/>
    </location>
</feature>
<evidence type="ECO:0000256" key="2">
    <source>
        <dbReference type="SAM" id="Phobius"/>
    </source>
</evidence>
<gene>
    <name evidence="3" type="ORF">KILIM_065_00380</name>
</gene>
<dbReference type="RefSeq" id="WP_006593892.1">
    <property type="nucleotide sequence ID" value="NZ_BAHD01000065.1"/>
</dbReference>
<organism evidence="3 4">
    <name type="scientific">Kineosphaera limosa NBRC 100340</name>
    <dbReference type="NCBI Taxonomy" id="1184609"/>
    <lineage>
        <taxon>Bacteria</taxon>
        <taxon>Bacillati</taxon>
        <taxon>Actinomycetota</taxon>
        <taxon>Actinomycetes</taxon>
        <taxon>Micrococcales</taxon>
        <taxon>Dermatophilaceae</taxon>
        <taxon>Kineosphaera</taxon>
    </lineage>
</organism>
<dbReference type="PANTHER" id="PTHR32063:SF0">
    <property type="entry name" value="SWARMING MOTILITY PROTEIN SWRC"/>
    <property type="match status" value="1"/>
</dbReference>
<keyword evidence="2" id="KW-0812">Transmembrane</keyword>
<dbReference type="SUPFAM" id="SSF82866">
    <property type="entry name" value="Multidrug efflux transporter AcrB transmembrane domain"/>
    <property type="match status" value="1"/>
</dbReference>
<dbReference type="SUPFAM" id="SSF82693">
    <property type="entry name" value="Multidrug efflux transporter AcrB pore domain, PN1, PN2, PC1 and PC2 subdomains"/>
    <property type="match status" value="3"/>
</dbReference>
<feature type="transmembrane region" description="Helical" evidence="2">
    <location>
        <begin position="331"/>
        <end position="350"/>
    </location>
</feature>
<sequence>MHLLTRVSLANRVVVALVTLLVMGLGVFAASTLKQELFPSLELPTAAVIAPYPGAAPDVVEREVTEPLEAALRPIGGVSRVQSTTTRGVSQLTVQWDYGQDSSAIQSDIEQAVSGLRGRLPDAVEPQVLGGSLDAIPIVALSVTSDDDEATLARKLRDIAAPRLVGLDGVRAATVSGDRAEQIVITFRPDDVTRHGVTPAMLPQVLQAAGATIPAGDVEAGGARIDVQVGQPLGSVADVRALRLQGSDGPVRLEQVAHVRSELASATTISRTNGQPSLGLAVTKDSEGNTVSVARAVQAQLPGLAADMGNGAQFSTVFDQAPFIERSIEDLGVEGALGLAFAVFVIFAFLLSVRPTLIAAISIPTSLLVALIALWWGNLSLNIFTLGALTVAIGRVVDDSIVVIENIKRHAGLGERGPEAIIGAVREVAGAITASTIATVVVFLPLGLVSGEVGELFRPFALTTSIALVASLFVSLTIVPVLASWFMVPRAGAAAGAGAKAGDDHDHEAVTGLQRPYIPALLWSLQHKVITSVLAVVIFLGTMALVPLLKTDFLGDTGQDTLTVAQDLPPGTTLEVTDEAAQRVEQVLAADPAVATVQSTVGGGEERAAFGGSGGASTASMVVGLHTGENATIVSQRLRDEIAGLRDVGDVRVSAGGGPANSDVSIKVQGSETENLATAADRLVTMMRGIEGLEEVHSDLAATTPLLQVDVDPEKAAAAGMTQAEVGQAVTAAVRGTPAGQIVAGDTRQDILMRSQEPAETVAQLEAIELPITAKQTMDARTEAGERVADRQQAMQERQQAEAMAQAGQQLQQLRAARVQAARQAAQTEAQLRSVRETVQRVAQGAAELQAAAEQARGQAQAQLDAQARQSPQ</sequence>
<dbReference type="GO" id="GO:0005886">
    <property type="term" value="C:plasma membrane"/>
    <property type="evidence" value="ECO:0007669"/>
    <property type="project" value="TreeGrafter"/>
</dbReference>
<feature type="non-terminal residue" evidence="3">
    <location>
        <position position="873"/>
    </location>
</feature>
<name>K6WDL4_9MICO</name>
<accession>K6WDL4</accession>
<keyword evidence="2" id="KW-1133">Transmembrane helix</keyword>
<dbReference type="eggNOG" id="COG0841">
    <property type="taxonomic scope" value="Bacteria"/>
</dbReference>
<dbReference type="Proteomes" id="UP000008366">
    <property type="component" value="Unassembled WGS sequence"/>
</dbReference>
<dbReference type="STRING" id="1184609.KILIM_065_00380"/>
<dbReference type="SUPFAM" id="SSF82714">
    <property type="entry name" value="Multidrug efflux transporter AcrB TolC docking domain, DN and DC subdomains"/>
    <property type="match status" value="2"/>
</dbReference>
<keyword evidence="2" id="KW-0472">Membrane</keyword>
<dbReference type="EMBL" id="BAHD01000065">
    <property type="protein sequence ID" value="GAB97360.1"/>
    <property type="molecule type" value="Genomic_DNA"/>
</dbReference>
<dbReference type="Gene3D" id="1.20.1640.10">
    <property type="entry name" value="Multidrug efflux transporter AcrB transmembrane domain"/>
    <property type="match status" value="2"/>
</dbReference>
<evidence type="ECO:0000313" key="3">
    <source>
        <dbReference type="EMBL" id="GAB97360.1"/>
    </source>
</evidence>
<dbReference type="InterPro" id="IPR001036">
    <property type="entry name" value="Acrflvin-R"/>
</dbReference>
<dbReference type="AlphaFoldDB" id="K6WDL4"/>
<feature type="transmembrane region" description="Helical" evidence="2">
    <location>
        <begin position="357"/>
        <end position="377"/>
    </location>
</feature>
<reference evidence="3 4" key="1">
    <citation type="submission" date="2012-08" db="EMBL/GenBank/DDBJ databases">
        <title>Whole genome shotgun sequence of Kineosphaera limosa NBRC 100340.</title>
        <authorList>
            <person name="Yoshida I."/>
            <person name="Isaki S."/>
            <person name="Hosoyama A."/>
            <person name="Tsuchikane K."/>
            <person name="Katsumata H."/>
            <person name="Ando Y."/>
            <person name="Ohji S."/>
            <person name="Hamada M."/>
            <person name="Tamura T."/>
            <person name="Yamazoe A."/>
            <person name="Yamazaki S."/>
            <person name="Fujita N."/>
        </authorList>
    </citation>
    <scope>NUCLEOTIDE SEQUENCE [LARGE SCALE GENOMIC DNA]</scope>
    <source>
        <strain evidence="3 4">NBRC 100340</strain>
    </source>
</reference>
<evidence type="ECO:0000256" key="1">
    <source>
        <dbReference type="SAM" id="Coils"/>
    </source>
</evidence>
<feature type="transmembrane region" description="Helical" evidence="2">
    <location>
        <begin position="529"/>
        <end position="549"/>
    </location>
</feature>
<feature type="transmembrane region" description="Helical" evidence="2">
    <location>
        <begin position="460"/>
        <end position="483"/>
    </location>
</feature>
<dbReference type="Gene3D" id="3.30.70.1440">
    <property type="entry name" value="Multidrug efflux transporter AcrB pore domain"/>
    <property type="match status" value="1"/>
</dbReference>
<dbReference type="Gene3D" id="3.30.70.1430">
    <property type="entry name" value="Multidrug efflux transporter AcrB pore domain"/>
    <property type="match status" value="2"/>
</dbReference>
<dbReference type="Gene3D" id="3.30.70.1320">
    <property type="entry name" value="Multidrug efflux transporter AcrB pore domain like"/>
    <property type="match status" value="1"/>
</dbReference>
<dbReference type="GO" id="GO:0042910">
    <property type="term" value="F:xenobiotic transmembrane transporter activity"/>
    <property type="evidence" value="ECO:0007669"/>
    <property type="project" value="TreeGrafter"/>
</dbReference>
<dbReference type="Pfam" id="PF00873">
    <property type="entry name" value="ACR_tran"/>
    <property type="match status" value="1"/>
</dbReference>